<name>A0A7C8J8H1_ORBOL</name>
<dbReference type="AlphaFoldDB" id="A0A7C8J8H1"/>
<gene>
    <name evidence="1" type="ORF">TWF102_004720</name>
</gene>
<sequence>MDDRVCSTNACRQLTRITNLISTFNHPQERIFSSPLFLNTFNMSFALRASRSILPRASAALQSQTRTFAVSASRRSDIVQDLYLRELKTYKPTPPKANDHEGQVRVWKAPATASIPDLGEASLTSDISAYQAQVVETESGVPDAAAAEGAVPVKNADDWFDEEAAFAEEKPAHH</sequence>
<dbReference type="EMBL" id="WIQW01000022">
    <property type="protein sequence ID" value="KAF3101986.1"/>
    <property type="molecule type" value="Genomic_DNA"/>
</dbReference>
<accession>A0A7C8J8H1</accession>
<evidence type="ECO:0000313" key="2">
    <source>
        <dbReference type="Proteomes" id="UP000475325"/>
    </source>
</evidence>
<dbReference type="Pfam" id="PF10775">
    <property type="entry name" value="ATP_sub_h"/>
    <property type="match status" value="1"/>
</dbReference>
<evidence type="ECO:0000313" key="1">
    <source>
        <dbReference type="EMBL" id="KAF3101986.1"/>
    </source>
</evidence>
<organism evidence="1 2">
    <name type="scientific">Orbilia oligospora</name>
    <name type="common">Nematode-trapping fungus</name>
    <name type="synonym">Arthrobotrys oligospora</name>
    <dbReference type="NCBI Taxonomy" id="2813651"/>
    <lineage>
        <taxon>Eukaryota</taxon>
        <taxon>Fungi</taxon>
        <taxon>Dikarya</taxon>
        <taxon>Ascomycota</taxon>
        <taxon>Pezizomycotina</taxon>
        <taxon>Orbiliomycetes</taxon>
        <taxon>Orbiliales</taxon>
        <taxon>Orbiliaceae</taxon>
        <taxon>Orbilia</taxon>
    </lineage>
</organism>
<dbReference type="Proteomes" id="UP000475325">
    <property type="component" value="Unassembled WGS sequence"/>
</dbReference>
<dbReference type="PANTHER" id="PTHR28207">
    <property type="entry name" value="ATP SYNTHASE SUBUNIT H, MITOCHONDRIAL"/>
    <property type="match status" value="1"/>
</dbReference>
<protein>
    <submittedName>
        <fullName evidence="1">Uncharacterized protein</fullName>
    </submittedName>
</protein>
<reference evidence="1 2" key="1">
    <citation type="submission" date="2019-06" db="EMBL/GenBank/DDBJ databases">
        <authorList>
            <person name="Palmer J.M."/>
        </authorList>
    </citation>
    <scope>NUCLEOTIDE SEQUENCE [LARGE SCALE GENOMIC DNA]</scope>
    <source>
        <strain evidence="1 2">TWF102</strain>
    </source>
</reference>
<proteinExistence type="predicted"/>
<dbReference type="PANTHER" id="PTHR28207:SF1">
    <property type="entry name" value="ATP SYNTHASE SUBUNIT H, MITOCHONDRIAL"/>
    <property type="match status" value="1"/>
</dbReference>
<dbReference type="InterPro" id="IPR019711">
    <property type="entry name" value="ATP_synth_F0_suH"/>
</dbReference>
<comment type="caution">
    <text evidence="1">The sequence shown here is derived from an EMBL/GenBank/DDBJ whole genome shotgun (WGS) entry which is preliminary data.</text>
</comment>
<dbReference type="GO" id="GO:0046933">
    <property type="term" value="F:proton-transporting ATP synthase activity, rotational mechanism"/>
    <property type="evidence" value="ECO:0007669"/>
    <property type="project" value="TreeGrafter"/>
</dbReference>